<dbReference type="PRINTS" id="PR00385">
    <property type="entry name" value="P450"/>
</dbReference>
<keyword evidence="5 9" id="KW-0479">Metal-binding</keyword>
<comment type="cofactor">
    <cofactor evidence="1 9">
        <name>heme</name>
        <dbReference type="ChEBI" id="CHEBI:30413"/>
    </cofactor>
</comment>
<dbReference type="EMBL" id="JAACJK010000165">
    <property type="protein sequence ID" value="KAF5323856.1"/>
    <property type="molecule type" value="Genomic_DNA"/>
</dbReference>
<evidence type="ECO:0000256" key="5">
    <source>
        <dbReference type="ARBA" id="ARBA00022723"/>
    </source>
</evidence>
<gene>
    <name evidence="11" type="ORF">D9611_008399</name>
</gene>
<sequence length="535" mass="59330">MAILSLPLSLPELSISGSPLRAAAIALALTWCLRTISYILHVRKLPPGPTKHLLLDNRGDMPFPVSQPWKSFQAWHEKFGSIISLYLGRKAVVSLGTIGMATELLEKRGGIYSSRPKAYVIGDILTRNMRGLGMPYGQRWRNWRALMHASMGIEASNGYKPLQDAESKVLLRDIYQNVDSPKTHPDSIRRYAVSIVTVVSYGRRIASLSDPLVLAQDKMDHYYITASVPGKFLVDIFPILSWLPTPLQWWRAEPERHFQDDSQLLLGLMHEVRGRMERGVACASTATRALEKQGAFGLDDLETAYALSAPFGAGAGTTLATVDFFMVAMLLYPEAMGKAQEEIDRVVGRDRLPEYDDSAALPYLHALIKEVMRWRAIAPMGVPHCTTADDVYEGKIIPAGTTVIASIYTMSQDAETFPEPDTFRPERYLENPQLPYSFLFGFGRRVCPGLHVAQNSLFILFSRILWAFDVLPSTDVTGNPTLPDPDATVGGLVLKPAPFDYRLVPRLGAAHAQRALETVIISEAEKADVQLGAYD</sequence>
<dbReference type="PRINTS" id="PR00463">
    <property type="entry name" value="EP450I"/>
</dbReference>
<name>A0A8H5BIM1_9AGAR</name>
<evidence type="ECO:0008006" key="13">
    <source>
        <dbReference type="Google" id="ProtNLM"/>
    </source>
</evidence>
<keyword evidence="7 9" id="KW-0408">Iron</keyword>
<keyword evidence="12" id="KW-1185">Reference proteome</keyword>
<dbReference type="GO" id="GO:0016705">
    <property type="term" value="F:oxidoreductase activity, acting on paired donors, with incorporation or reduction of molecular oxygen"/>
    <property type="evidence" value="ECO:0007669"/>
    <property type="project" value="InterPro"/>
</dbReference>
<dbReference type="GO" id="GO:0005506">
    <property type="term" value="F:iron ion binding"/>
    <property type="evidence" value="ECO:0007669"/>
    <property type="project" value="InterPro"/>
</dbReference>
<evidence type="ECO:0000256" key="7">
    <source>
        <dbReference type="ARBA" id="ARBA00023004"/>
    </source>
</evidence>
<dbReference type="SUPFAM" id="SSF48264">
    <property type="entry name" value="Cytochrome P450"/>
    <property type="match status" value="1"/>
</dbReference>
<dbReference type="PROSITE" id="PS00086">
    <property type="entry name" value="CYTOCHROME_P450"/>
    <property type="match status" value="1"/>
</dbReference>
<reference evidence="11 12" key="1">
    <citation type="journal article" date="2020" name="ISME J.">
        <title>Uncovering the hidden diversity of litter-decomposition mechanisms in mushroom-forming fungi.</title>
        <authorList>
            <person name="Floudas D."/>
            <person name="Bentzer J."/>
            <person name="Ahren D."/>
            <person name="Johansson T."/>
            <person name="Persson P."/>
            <person name="Tunlid A."/>
        </authorList>
    </citation>
    <scope>NUCLEOTIDE SEQUENCE [LARGE SCALE GENOMIC DNA]</scope>
    <source>
        <strain evidence="11 12">CBS 175.51</strain>
    </source>
</reference>
<keyword evidence="8 10" id="KW-0503">Monooxygenase</keyword>
<evidence type="ECO:0000256" key="6">
    <source>
        <dbReference type="ARBA" id="ARBA00023002"/>
    </source>
</evidence>
<evidence type="ECO:0000313" key="11">
    <source>
        <dbReference type="EMBL" id="KAF5323856.1"/>
    </source>
</evidence>
<dbReference type="CDD" id="cd11065">
    <property type="entry name" value="CYP64-like"/>
    <property type="match status" value="1"/>
</dbReference>
<dbReference type="InterPro" id="IPR002401">
    <property type="entry name" value="Cyt_P450_E_grp-I"/>
</dbReference>
<protein>
    <recommendedName>
        <fullName evidence="13">Cytochrome P450</fullName>
    </recommendedName>
</protein>
<dbReference type="GO" id="GO:0004497">
    <property type="term" value="F:monooxygenase activity"/>
    <property type="evidence" value="ECO:0007669"/>
    <property type="project" value="UniProtKB-KW"/>
</dbReference>
<feature type="binding site" description="axial binding residue" evidence="9">
    <location>
        <position position="447"/>
    </location>
    <ligand>
        <name>heme</name>
        <dbReference type="ChEBI" id="CHEBI:30413"/>
    </ligand>
    <ligandPart>
        <name>Fe</name>
        <dbReference type="ChEBI" id="CHEBI:18248"/>
    </ligandPart>
</feature>
<evidence type="ECO:0000256" key="8">
    <source>
        <dbReference type="ARBA" id="ARBA00023033"/>
    </source>
</evidence>
<dbReference type="InterPro" id="IPR050364">
    <property type="entry name" value="Cytochrome_P450_fung"/>
</dbReference>
<comment type="similarity">
    <text evidence="3 10">Belongs to the cytochrome P450 family.</text>
</comment>
<evidence type="ECO:0000256" key="4">
    <source>
        <dbReference type="ARBA" id="ARBA00022617"/>
    </source>
</evidence>
<evidence type="ECO:0000256" key="10">
    <source>
        <dbReference type="RuleBase" id="RU000461"/>
    </source>
</evidence>
<dbReference type="OrthoDB" id="1055148at2759"/>
<dbReference type="PANTHER" id="PTHR46300">
    <property type="entry name" value="P450, PUTATIVE (EUROFUNG)-RELATED-RELATED"/>
    <property type="match status" value="1"/>
</dbReference>
<keyword evidence="4 9" id="KW-0349">Heme</keyword>
<keyword evidence="6 10" id="KW-0560">Oxidoreductase</keyword>
<dbReference type="InterPro" id="IPR017972">
    <property type="entry name" value="Cyt_P450_CS"/>
</dbReference>
<comment type="pathway">
    <text evidence="2">Secondary metabolite biosynthesis.</text>
</comment>
<evidence type="ECO:0000256" key="3">
    <source>
        <dbReference type="ARBA" id="ARBA00010617"/>
    </source>
</evidence>
<dbReference type="InterPro" id="IPR001128">
    <property type="entry name" value="Cyt_P450"/>
</dbReference>
<dbReference type="AlphaFoldDB" id="A0A8H5BIM1"/>
<evidence type="ECO:0000256" key="2">
    <source>
        <dbReference type="ARBA" id="ARBA00005179"/>
    </source>
</evidence>
<evidence type="ECO:0000256" key="1">
    <source>
        <dbReference type="ARBA" id="ARBA00001971"/>
    </source>
</evidence>
<organism evidence="11 12">
    <name type="scientific">Ephemerocybe angulata</name>
    <dbReference type="NCBI Taxonomy" id="980116"/>
    <lineage>
        <taxon>Eukaryota</taxon>
        <taxon>Fungi</taxon>
        <taxon>Dikarya</taxon>
        <taxon>Basidiomycota</taxon>
        <taxon>Agaricomycotina</taxon>
        <taxon>Agaricomycetes</taxon>
        <taxon>Agaricomycetidae</taxon>
        <taxon>Agaricales</taxon>
        <taxon>Agaricineae</taxon>
        <taxon>Psathyrellaceae</taxon>
        <taxon>Ephemerocybe</taxon>
    </lineage>
</organism>
<proteinExistence type="inferred from homology"/>
<dbReference type="Pfam" id="PF00067">
    <property type="entry name" value="p450"/>
    <property type="match status" value="1"/>
</dbReference>
<dbReference type="PANTHER" id="PTHR46300:SF4">
    <property type="entry name" value="CYTOCHROME P450 98A3"/>
    <property type="match status" value="1"/>
</dbReference>
<comment type="caution">
    <text evidence="11">The sequence shown here is derived from an EMBL/GenBank/DDBJ whole genome shotgun (WGS) entry which is preliminary data.</text>
</comment>
<accession>A0A8H5BIM1</accession>
<dbReference type="GO" id="GO:0020037">
    <property type="term" value="F:heme binding"/>
    <property type="evidence" value="ECO:0007669"/>
    <property type="project" value="InterPro"/>
</dbReference>
<evidence type="ECO:0000256" key="9">
    <source>
        <dbReference type="PIRSR" id="PIRSR602401-1"/>
    </source>
</evidence>
<evidence type="ECO:0000313" key="12">
    <source>
        <dbReference type="Proteomes" id="UP000541558"/>
    </source>
</evidence>
<dbReference type="Proteomes" id="UP000541558">
    <property type="component" value="Unassembled WGS sequence"/>
</dbReference>
<dbReference type="Gene3D" id="1.10.630.10">
    <property type="entry name" value="Cytochrome P450"/>
    <property type="match status" value="1"/>
</dbReference>
<dbReference type="InterPro" id="IPR036396">
    <property type="entry name" value="Cyt_P450_sf"/>
</dbReference>